<accession>A0AAD7HHS2</accession>
<sequence length="254" mass="27125">MRERTSALDRRLISLRILRSEGPAINICSLPTIATDDVEHPTMALLTVFEPRSVTLVPTATSGVPASHTSGSISRGPTPTVTFKSQKQAKAPVGLIVGVAIAVIAAIAVLFFIRYLFIRRARRREVSSKTAQMPQHSQIPQSRAAHSPPQRPPPQSQSHLPPSDRDAVELAQYPPPGAGHSASGSWSTPFAPASTAEPGASSSPAARQAYIAAELRAAQSLLERGGKGINATKIKARIRELEERQNSAWALGLE</sequence>
<evidence type="ECO:0000313" key="3">
    <source>
        <dbReference type="EMBL" id="KAJ7720377.1"/>
    </source>
</evidence>
<feature type="region of interest" description="Disordered" evidence="1">
    <location>
        <begin position="60"/>
        <end position="80"/>
    </location>
</feature>
<gene>
    <name evidence="3" type="ORF">DFH07DRAFT_307641</name>
</gene>
<organism evidence="3 4">
    <name type="scientific">Mycena maculata</name>
    <dbReference type="NCBI Taxonomy" id="230809"/>
    <lineage>
        <taxon>Eukaryota</taxon>
        <taxon>Fungi</taxon>
        <taxon>Dikarya</taxon>
        <taxon>Basidiomycota</taxon>
        <taxon>Agaricomycotina</taxon>
        <taxon>Agaricomycetes</taxon>
        <taxon>Agaricomycetidae</taxon>
        <taxon>Agaricales</taxon>
        <taxon>Marasmiineae</taxon>
        <taxon>Mycenaceae</taxon>
        <taxon>Mycena</taxon>
    </lineage>
</organism>
<dbReference type="AlphaFoldDB" id="A0AAD7HHS2"/>
<dbReference type="Proteomes" id="UP001215280">
    <property type="component" value="Unassembled WGS sequence"/>
</dbReference>
<comment type="caution">
    <text evidence="3">The sequence shown here is derived from an EMBL/GenBank/DDBJ whole genome shotgun (WGS) entry which is preliminary data.</text>
</comment>
<dbReference type="EMBL" id="JARJLG010000280">
    <property type="protein sequence ID" value="KAJ7720377.1"/>
    <property type="molecule type" value="Genomic_DNA"/>
</dbReference>
<evidence type="ECO:0000256" key="2">
    <source>
        <dbReference type="SAM" id="Phobius"/>
    </source>
</evidence>
<name>A0AAD7HHS2_9AGAR</name>
<proteinExistence type="predicted"/>
<feature type="region of interest" description="Disordered" evidence="1">
    <location>
        <begin position="127"/>
        <end position="205"/>
    </location>
</feature>
<keyword evidence="2" id="KW-1133">Transmembrane helix</keyword>
<feature type="compositionally biased region" description="Polar residues" evidence="1">
    <location>
        <begin position="128"/>
        <end position="141"/>
    </location>
</feature>
<evidence type="ECO:0000313" key="4">
    <source>
        <dbReference type="Proteomes" id="UP001215280"/>
    </source>
</evidence>
<keyword evidence="2" id="KW-0812">Transmembrane</keyword>
<evidence type="ECO:0000256" key="1">
    <source>
        <dbReference type="SAM" id="MobiDB-lite"/>
    </source>
</evidence>
<protein>
    <submittedName>
        <fullName evidence="3">Uncharacterized protein</fullName>
    </submittedName>
</protein>
<keyword evidence="2" id="KW-0472">Membrane</keyword>
<feature type="transmembrane region" description="Helical" evidence="2">
    <location>
        <begin position="93"/>
        <end position="117"/>
    </location>
</feature>
<keyword evidence="4" id="KW-1185">Reference proteome</keyword>
<reference evidence="3" key="1">
    <citation type="submission" date="2023-03" db="EMBL/GenBank/DDBJ databases">
        <title>Massive genome expansion in bonnet fungi (Mycena s.s.) driven by repeated elements and novel gene families across ecological guilds.</title>
        <authorList>
            <consortium name="Lawrence Berkeley National Laboratory"/>
            <person name="Harder C.B."/>
            <person name="Miyauchi S."/>
            <person name="Viragh M."/>
            <person name="Kuo A."/>
            <person name="Thoen E."/>
            <person name="Andreopoulos B."/>
            <person name="Lu D."/>
            <person name="Skrede I."/>
            <person name="Drula E."/>
            <person name="Henrissat B."/>
            <person name="Morin E."/>
            <person name="Kohler A."/>
            <person name="Barry K."/>
            <person name="LaButti K."/>
            <person name="Morin E."/>
            <person name="Salamov A."/>
            <person name="Lipzen A."/>
            <person name="Mereny Z."/>
            <person name="Hegedus B."/>
            <person name="Baldrian P."/>
            <person name="Stursova M."/>
            <person name="Weitz H."/>
            <person name="Taylor A."/>
            <person name="Grigoriev I.V."/>
            <person name="Nagy L.G."/>
            <person name="Martin F."/>
            <person name="Kauserud H."/>
        </authorList>
    </citation>
    <scope>NUCLEOTIDE SEQUENCE</scope>
    <source>
        <strain evidence="3">CBHHK188m</strain>
    </source>
</reference>